<sequence>MDRKTFIRNGLLGSAVFLTPNMVSAADNEPYSRDIVKEFVAAGHNNLDRVKEMLANDPNLIHCRHDWGSGDFEEAIEGAGHVGNKEIANYLIESGSRLNIFALTMLGKAELVKPVLEIYPNAIHSIGPHGFTLLHYAKVGGEEAAQLYEYLQSKGLKETKVNIK</sequence>
<organism evidence="2 3">
    <name type="scientific">Fulvivirga lutea</name>
    <dbReference type="NCBI Taxonomy" id="2810512"/>
    <lineage>
        <taxon>Bacteria</taxon>
        <taxon>Pseudomonadati</taxon>
        <taxon>Bacteroidota</taxon>
        <taxon>Cytophagia</taxon>
        <taxon>Cytophagales</taxon>
        <taxon>Fulvivirgaceae</taxon>
        <taxon>Fulvivirga</taxon>
    </lineage>
</organism>
<evidence type="ECO:0008006" key="4">
    <source>
        <dbReference type="Google" id="ProtNLM"/>
    </source>
</evidence>
<keyword evidence="3" id="KW-1185">Reference proteome</keyword>
<evidence type="ECO:0000256" key="1">
    <source>
        <dbReference type="SAM" id="SignalP"/>
    </source>
</evidence>
<protein>
    <recommendedName>
        <fullName evidence="4">Ankyrin repeat domain-containing protein</fullName>
    </recommendedName>
</protein>
<keyword evidence="1" id="KW-0732">Signal</keyword>
<dbReference type="Proteomes" id="UP000662783">
    <property type="component" value="Chromosome"/>
</dbReference>
<dbReference type="EMBL" id="CP070608">
    <property type="protein sequence ID" value="QSE99226.1"/>
    <property type="molecule type" value="Genomic_DNA"/>
</dbReference>
<proteinExistence type="predicted"/>
<feature type="signal peptide" evidence="1">
    <location>
        <begin position="1"/>
        <end position="25"/>
    </location>
</feature>
<accession>A0A974WIT8</accession>
<name>A0A974WIT8_9BACT</name>
<reference evidence="2" key="1">
    <citation type="submission" date="2021-02" db="EMBL/GenBank/DDBJ databases">
        <title>Fulvivirga sp. S481 isolated from sea water.</title>
        <authorList>
            <person name="Bae S.S."/>
            <person name="Baek K."/>
        </authorList>
    </citation>
    <scope>NUCLEOTIDE SEQUENCE</scope>
    <source>
        <strain evidence="2">S481</strain>
    </source>
</reference>
<dbReference type="Gene3D" id="1.25.40.20">
    <property type="entry name" value="Ankyrin repeat-containing domain"/>
    <property type="match status" value="1"/>
</dbReference>
<dbReference type="InterPro" id="IPR036770">
    <property type="entry name" value="Ankyrin_rpt-contain_sf"/>
</dbReference>
<gene>
    <name evidence="2" type="ORF">JR347_09100</name>
</gene>
<evidence type="ECO:0000313" key="2">
    <source>
        <dbReference type="EMBL" id="QSE99226.1"/>
    </source>
</evidence>
<dbReference type="KEGG" id="fuv:JR347_09100"/>
<dbReference type="RefSeq" id="WP_205723737.1">
    <property type="nucleotide sequence ID" value="NZ_CP070608.1"/>
</dbReference>
<dbReference type="SUPFAM" id="SSF48403">
    <property type="entry name" value="Ankyrin repeat"/>
    <property type="match status" value="1"/>
</dbReference>
<feature type="chain" id="PRO_5037791783" description="Ankyrin repeat domain-containing protein" evidence="1">
    <location>
        <begin position="26"/>
        <end position="164"/>
    </location>
</feature>
<dbReference type="AlphaFoldDB" id="A0A974WIT8"/>
<evidence type="ECO:0000313" key="3">
    <source>
        <dbReference type="Proteomes" id="UP000662783"/>
    </source>
</evidence>